<reference evidence="3 4" key="1">
    <citation type="journal article" date="2023" name="Life. Sci Alliance">
        <title>Evolutionary insights into 3D genome organization and epigenetic landscape of Vigna mungo.</title>
        <authorList>
            <person name="Junaid A."/>
            <person name="Singh B."/>
            <person name="Bhatia S."/>
        </authorList>
    </citation>
    <scope>NUCLEOTIDE SEQUENCE [LARGE SCALE GENOMIC DNA]</scope>
    <source>
        <strain evidence="3">Urdbean</strain>
    </source>
</reference>
<keyword evidence="1" id="KW-0472">Membrane</keyword>
<evidence type="ECO:0000313" key="3">
    <source>
        <dbReference type="EMBL" id="WVY94889.1"/>
    </source>
</evidence>
<keyword evidence="1" id="KW-1133">Transmembrane helix</keyword>
<evidence type="ECO:0000313" key="4">
    <source>
        <dbReference type="Proteomes" id="UP001374535"/>
    </source>
</evidence>
<feature type="non-terminal residue" evidence="3">
    <location>
        <position position="133"/>
    </location>
</feature>
<dbReference type="AlphaFoldDB" id="A0AAQ3MQR9"/>
<evidence type="ECO:0000256" key="1">
    <source>
        <dbReference type="SAM" id="Phobius"/>
    </source>
</evidence>
<feature type="chain" id="PRO_5043030625" evidence="2">
    <location>
        <begin position="17"/>
        <end position="133"/>
    </location>
</feature>
<organism evidence="3 4">
    <name type="scientific">Vigna mungo</name>
    <name type="common">Black gram</name>
    <name type="synonym">Phaseolus mungo</name>
    <dbReference type="NCBI Taxonomy" id="3915"/>
    <lineage>
        <taxon>Eukaryota</taxon>
        <taxon>Viridiplantae</taxon>
        <taxon>Streptophyta</taxon>
        <taxon>Embryophyta</taxon>
        <taxon>Tracheophyta</taxon>
        <taxon>Spermatophyta</taxon>
        <taxon>Magnoliopsida</taxon>
        <taxon>eudicotyledons</taxon>
        <taxon>Gunneridae</taxon>
        <taxon>Pentapetalae</taxon>
        <taxon>rosids</taxon>
        <taxon>fabids</taxon>
        <taxon>Fabales</taxon>
        <taxon>Fabaceae</taxon>
        <taxon>Papilionoideae</taxon>
        <taxon>50 kb inversion clade</taxon>
        <taxon>NPAAA clade</taxon>
        <taxon>indigoferoid/millettioid clade</taxon>
        <taxon>Phaseoleae</taxon>
        <taxon>Vigna</taxon>
    </lineage>
</organism>
<dbReference type="Proteomes" id="UP001374535">
    <property type="component" value="Chromosome 10"/>
</dbReference>
<sequence length="133" mass="14698">MTTTLVCWHSLNLVNCSSLLLIQNQTQINKTRMVALLVPPAPNTTHDCLFSLLQYLLIAPPLSPLSLSTLSHVSPHSHFPLSSSLFYFLSPSTFVTPCTFGFFSLKITILVVFCYTVIVFVTLQDAPYLSSSS</sequence>
<keyword evidence="2" id="KW-0732">Signal</keyword>
<proteinExistence type="predicted"/>
<name>A0AAQ3MQR9_VIGMU</name>
<accession>A0AAQ3MQR9</accession>
<feature type="signal peptide" evidence="2">
    <location>
        <begin position="1"/>
        <end position="16"/>
    </location>
</feature>
<gene>
    <name evidence="3" type="ORF">V8G54_033977</name>
</gene>
<dbReference type="EMBL" id="CP144691">
    <property type="protein sequence ID" value="WVY94889.1"/>
    <property type="molecule type" value="Genomic_DNA"/>
</dbReference>
<feature type="transmembrane region" description="Helical" evidence="1">
    <location>
        <begin position="100"/>
        <end position="123"/>
    </location>
</feature>
<keyword evidence="4" id="KW-1185">Reference proteome</keyword>
<evidence type="ECO:0000256" key="2">
    <source>
        <dbReference type="SAM" id="SignalP"/>
    </source>
</evidence>
<protein>
    <submittedName>
        <fullName evidence="3">Uncharacterized protein</fullName>
    </submittedName>
</protein>
<keyword evidence="1" id="KW-0812">Transmembrane</keyword>